<reference evidence="1 2" key="1">
    <citation type="submission" date="2017-09" db="EMBL/GenBank/DDBJ databases">
        <title>The Catabolism of 3,6-Dichlorosalicylic acid is Initiated by the Cytochrome P450 Monooxygenase DsmABC in Rhizorhabdus dicambivorans Ndbn-20.</title>
        <authorList>
            <person name="Na L."/>
        </authorList>
    </citation>
    <scope>NUCLEOTIDE SEQUENCE [LARGE SCALE GENOMIC DNA]</scope>
    <source>
        <strain evidence="1 2">Ndbn-20m</strain>
    </source>
</reference>
<dbReference type="KEGG" id="rdi:CMV14_00730"/>
<dbReference type="Proteomes" id="UP000218934">
    <property type="component" value="Unassembled WGS sequence"/>
</dbReference>
<comment type="caution">
    <text evidence="1">The sequence shown here is derived from an EMBL/GenBank/DDBJ whole genome shotgun (WGS) entry which is preliminary data.</text>
</comment>
<dbReference type="AlphaFoldDB" id="A0A2A4G0I7"/>
<dbReference type="EMBL" id="NWUF01000004">
    <property type="protein sequence ID" value="PCE43279.1"/>
    <property type="molecule type" value="Genomic_DNA"/>
</dbReference>
<evidence type="ECO:0000313" key="1">
    <source>
        <dbReference type="EMBL" id="PCE43279.1"/>
    </source>
</evidence>
<evidence type="ECO:0000313" key="2">
    <source>
        <dbReference type="Proteomes" id="UP000218934"/>
    </source>
</evidence>
<organism evidence="1 2">
    <name type="scientific">Rhizorhabdus dicambivorans</name>
    <dbReference type="NCBI Taxonomy" id="1850238"/>
    <lineage>
        <taxon>Bacteria</taxon>
        <taxon>Pseudomonadati</taxon>
        <taxon>Pseudomonadota</taxon>
        <taxon>Alphaproteobacteria</taxon>
        <taxon>Sphingomonadales</taxon>
        <taxon>Sphingomonadaceae</taxon>
        <taxon>Rhizorhabdus</taxon>
    </lineage>
</organism>
<dbReference type="RefSeq" id="WP_066969082.1">
    <property type="nucleotide sequence ID" value="NZ_CP023449.1"/>
</dbReference>
<gene>
    <name evidence="1" type="ORF">COO09_05765</name>
</gene>
<proteinExistence type="predicted"/>
<name>A0A2A4G0I7_9SPHN</name>
<protein>
    <submittedName>
        <fullName evidence="1">Uncharacterized protein</fullName>
    </submittedName>
</protein>
<sequence length="72" mass="8100">MAARPGIPRPTEALAVRMAAGLRRSHGESSIAHAYRLFERAAGRQDIARADLYHAVWSALRYGERAQELRRN</sequence>
<keyword evidence="2" id="KW-1185">Reference proteome</keyword>
<accession>A0A2A4G0I7</accession>